<evidence type="ECO:0000256" key="3">
    <source>
        <dbReference type="PIRSR" id="PIRSR601613-1"/>
    </source>
</evidence>
<dbReference type="RefSeq" id="WP_188691552.1">
    <property type="nucleotide sequence ID" value="NZ_BMIR01000005.1"/>
</dbReference>
<reference evidence="5" key="2">
    <citation type="submission" date="2020-09" db="EMBL/GenBank/DDBJ databases">
        <authorList>
            <person name="Sun Q."/>
            <person name="Zhou Y."/>
        </authorList>
    </citation>
    <scope>NUCLEOTIDE SEQUENCE</scope>
    <source>
        <strain evidence="5">CGMCC 1.15371</strain>
    </source>
</reference>
<dbReference type="GO" id="GO:0009063">
    <property type="term" value="P:amino acid catabolic process"/>
    <property type="evidence" value="ECO:0007669"/>
    <property type="project" value="TreeGrafter"/>
</dbReference>
<dbReference type="AlphaFoldDB" id="A0A8J2VSB2"/>
<feature type="binding site" evidence="3">
    <location>
        <begin position="58"/>
        <end position="59"/>
    </location>
    <ligand>
        <name>FAD</name>
        <dbReference type="ChEBI" id="CHEBI:57692"/>
    </ligand>
</feature>
<dbReference type="GO" id="GO:0001716">
    <property type="term" value="F:L-amino-acid oxidase activity"/>
    <property type="evidence" value="ECO:0007669"/>
    <property type="project" value="TreeGrafter"/>
</dbReference>
<protein>
    <submittedName>
        <fullName evidence="5">Putative L-amino-acid oxidase YobN</fullName>
    </submittedName>
</protein>
<dbReference type="PANTHER" id="PTHR10742:SF342">
    <property type="entry name" value="AMINE OXIDASE"/>
    <property type="match status" value="1"/>
</dbReference>
<keyword evidence="2" id="KW-0560">Oxidoreductase</keyword>
<dbReference type="InterPro" id="IPR001613">
    <property type="entry name" value="Flavin_amine_oxidase"/>
</dbReference>
<dbReference type="EMBL" id="BMIR01000005">
    <property type="protein sequence ID" value="GGE37175.1"/>
    <property type="molecule type" value="Genomic_DNA"/>
</dbReference>
<feature type="binding site" evidence="3">
    <location>
        <position position="86"/>
    </location>
    <ligand>
        <name>substrate</name>
    </ligand>
</feature>
<dbReference type="Pfam" id="PF01593">
    <property type="entry name" value="Amino_oxidase"/>
    <property type="match status" value="1"/>
</dbReference>
<gene>
    <name evidence="5" type="primary">yobN</name>
    <name evidence="5" type="ORF">GCM10011391_15090</name>
</gene>
<evidence type="ECO:0000259" key="4">
    <source>
        <dbReference type="Pfam" id="PF01593"/>
    </source>
</evidence>
<sequence length="489" mass="55279">MINLLQNIETTKWYLNIIRQGLKPAQHPKKVIVIGAGIAGLVTSSLLKKAGHQVTLIEARTRVGGRVFTMRSPFTSGLYMDMGAMRISENHKLTLEYIKKFSLPLNEFINGSDNDLLFVNGIKTRYKHYKRHPAILNFPVTPQEQQQTATELLQNALSPLLQQIETSQDSLDQLIKQFDSYSVMDYLRHNPFNVHLSQGALDMIEVLLDVEAFSTLSFLEIFNQYLMLICINPGVFYEIEGGNDRLPQCFLPELDASLLLNKRVVRIAMDGEKVFVSMTSTDGGETTTLACNDVVMTVPLPVLQFINITPRHLFSYEKWKVIQSVHYGAAMKIAIEFKERFWEKEGLEGGKAVSDLPIRFTYYPSHSIPGTKHGVILASYTWENDTLPWEGLDEKERIRLALDNLAQLHGHKIYDLFVTGASYSWLQDPWAAGGFSAYQPGNRLRFGKACTQPEQHIHFAGEHASSHPAWIEGAVESGIRTALEIHEKD</sequence>
<feature type="binding site" evidence="3">
    <location>
        <begin position="83"/>
        <end position="86"/>
    </location>
    <ligand>
        <name>FAD</name>
        <dbReference type="ChEBI" id="CHEBI:57692"/>
    </ligand>
</feature>
<name>A0A8J2VSB2_9BACL</name>
<dbReference type="SUPFAM" id="SSF54373">
    <property type="entry name" value="FAD-linked reductases, C-terminal domain"/>
    <property type="match status" value="1"/>
</dbReference>
<feature type="domain" description="Amine oxidase" evidence="4">
    <location>
        <begin position="38"/>
        <end position="485"/>
    </location>
</feature>
<evidence type="ECO:0000256" key="1">
    <source>
        <dbReference type="ARBA" id="ARBA00001974"/>
    </source>
</evidence>
<dbReference type="InterPro" id="IPR050281">
    <property type="entry name" value="Flavin_monoamine_oxidase"/>
</dbReference>
<evidence type="ECO:0000313" key="5">
    <source>
        <dbReference type="EMBL" id="GGE37175.1"/>
    </source>
</evidence>
<dbReference type="PANTHER" id="PTHR10742">
    <property type="entry name" value="FLAVIN MONOAMINE OXIDASE"/>
    <property type="match status" value="1"/>
</dbReference>
<dbReference type="InterPro" id="IPR002937">
    <property type="entry name" value="Amino_oxidase"/>
</dbReference>
<dbReference type="PRINTS" id="PR00757">
    <property type="entry name" value="AMINEOXDASEF"/>
</dbReference>
<comment type="cofactor">
    <cofactor evidence="1">
        <name>FAD</name>
        <dbReference type="ChEBI" id="CHEBI:57692"/>
    </cofactor>
</comment>
<dbReference type="Gene3D" id="1.10.405.10">
    <property type="entry name" value="Guanine Nucleotide Dissociation Inhibitor, domain 1"/>
    <property type="match status" value="1"/>
</dbReference>
<feature type="binding site" evidence="3">
    <location>
        <position position="462"/>
    </location>
    <ligand>
        <name>FAD</name>
        <dbReference type="ChEBI" id="CHEBI:57692"/>
    </ligand>
</feature>
<dbReference type="Gene3D" id="3.50.50.60">
    <property type="entry name" value="FAD/NAD(P)-binding domain"/>
    <property type="match status" value="1"/>
</dbReference>
<accession>A0A8J2VSB2</accession>
<evidence type="ECO:0000256" key="2">
    <source>
        <dbReference type="ARBA" id="ARBA00023002"/>
    </source>
</evidence>
<dbReference type="Gene3D" id="3.90.660.10">
    <property type="match status" value="1"/>
</dbReference>
<reference evidence="5" key="1">
    <citation type="journal article" date="2014" name="Int. J. Syst. Evol. Microbiol.">
        <title>Complete genome sequence of Corynebacterium casei LMG S-19264T (=DSM 44701T), isolated from a smear-ripened cheese.</title>
        <authorList>
            <consortium name="US DOE Joint Genome Institute (JGI-PGF)"/>
            <person name="Walter F."/>
            <person name="Albersmeier A."/>
            <person name="Kalinowski J."/>
            <person name="Ruckert C."/>
        </authorList>
    </citation>
    <scope>NUCLEOTIDE SEQUENCE</scope>
    <source>
        <strain evidence="5">CGMCC 1.15371</strain>
    </source>
</reference>
<evidence type="ECO:0000313" key="6">
    <source>
        <dbReference type="Proteomes" id="UP000628775"/>
    </source>
</evidence>
<keyword evidence="6" id="KW-1185">Reference proteome</keyword>
<dbReference type="InterPro" id="IPR036188">
    <property type="entry name" value="FAD/NAD-bd_sf"/>
</dbReference>
<dbReference type="SUPFAM" id="SSF51905">
    <property type="entry name" value="FAD/NAD(P)-binding domain"/>
    <property type="match status" value="1"/>
</dbReference>
<organism evidence="5 6">
    <name type="scientific">Pullulanibacillus camelliae</name>
    <dbReference type="NCBI Taxonomy" id="1707096"/>
    <lineage>
        <taxon>Bacteria</taxon>
        <taxon>Bacillati</taxon>
        <taxon>Bacillota</taxon>
        <taxon>Bacilli</taxon>
        <taxon>Bacillales</taxon>
        <taxon>Sporolactobacillaceae</taxon>
        <taxon>Pullulanibacillus</taxon>
    </lineage>
</organism>
<feature type="binding site" evidence="3">
    <location>
        <position position="264"/>
    </location>
    <ligand>
        <name>FAD</name>
        <dbReference type="ChEBI" id="CHEBI:57692"/>
    </ligand>
</feature>
<comment type="caution">
    <text evidence="5">The sequence shown here is derived from an EMBL/GenBank/DDBJ whole genome shotgun (WGS) entry which is preliminary data.</text>
</comment>
<dbReference type="Proteomes" id="UP000628775">
    <property type="component" value="Unassembled WGS sequence"/>
</dbReference>
<proteinExistence type="predicted"/>